<proteinExistence type="predicted"/>
<reference evidence="1" key="1">
    <citation type="submission" date="2020-09" db="EMBL/GenBank/DDBJ databases">
        <title>Genome-Enabled Discovery of Anthraquinone Biosynthesis in Senna tora.</title>
        <authorList>
            <person name="Kang S.-H."/>
            <person name="Pandey R.P."/>
            <person name="Lee C.-M."/>
            <person name="Sim J.-S."/>
            <person name="Jeong J.-T."/>
            <person name="Choi B.-S."/>
            <person name="Jung M."/>
            <person name="Ginzburg D."/>
            <person name="Zhao K."/>
            <person name="Won S.Y."/>
            <person name="Oh T.-J."/>
            <person name="Yu Y."/>
            <person name="Kim N.-H."/>
            <person name="Lee O.R."/>
            <person name="Lee T.-H."/>
            <person name="Bashyal P."/>
            <person name="Kim T.-S."/>
            <person name="Lee W.-H."/>
            <person name="Kawkins C."/>
            <person name="Kim C.-K."/>
            <person name="Kim J.S."/>
            <person name="Ahn B.O."/>
            <person name="Rhee S.Y."/>
            <person name="Sohng J.K."/>
        </authorList>
    </citation>
    <scope>NUCLEOTIDE SEQUENCE</scope>
    <source>
        <tissue evidence="1">Leaf</tissue>
    </source>
</reference>
<dbReference type="EMBL" id="JAAIUW010000008">
    <property type="protein sequence ID" value="KAF7820535.1"/>
    <property type="molecule type" value="Genomic_DNA"/>
</dbReference>
<protein>
    <submittedName>
        <fullName evidence="1">Uncharacterized protein</fullName>
    </submittedName>
</protein>
<sequence>MNKVVNMGIIVCLSCSQISEFTILPIPKGCNDGLGKAAGDASGNELLGEEGHGLQCPIQEHALLSILFAPVCHFSTSKIKEREKEEGS</sequence>
<dbReference type="Proteomes" id="UP000634136">
    <property type="component" value="Unassembled WGS sequence"/>
</dbReference>
<gene>
    <name evidence="1" type="ORF">G2W53_025990</name>
</gene>
<evidence type="ECO:0000313" key="1">
    <source>
        <dbReference type="EMBL" id="KAF7820535.1"/>
    </source>
</evidence>
<name>A0A834WEP2_9FABA</name>
<accession>A0A834WEP2</accession>
<comment type="caution">
    <text evidence="1">The sequence shown here is derived from an EMBL/GenBank/DDBJ whole genome shotgun (WGS) entry which is preliminary data.</text>
</comment>
<keyword evidence="2" id="KW-1185">Reference proteome</keyword>
<organism evidence="1 2">
    <name type="scientific">Senna tora</name>
    <dbReference type="NCBI Taxonomy" id="362788"/>
    <lineage>
        <taxon>Eukaryota</taxon>
        <taxon>Viridiplantae</taxon>
        <taxon>Streptophyta</taxon>
        <taxon>Embryophyta</taxon>
        <taxon>Tracheophyta</taxon>
        <taxon>Spermatophyta</taxon>
        <taxon>Magnoliopsida</taxon>
        <taxon>eudicotyledons</taxon>
        <taxon>Gunneridae</taxon>
        <taxon>Pentapetalae</taxon>
        <taxon>rosids</taxon>
        <taxon>fabids</taxon>
        <taxon>Fabales</taxon>
        <taxon>Fabaceae</taxon>
        <taxon>Caesalpinioideae</taxon>
        <taxon>Cassia clade</taxon>
        <taxon>Senna</taxon>
    </lineage>
</organism>
<evidence type="ECO:0000313" key="2">
    <source>
        <dbReference type="Proteomes" id="UP000634136"/>
    </source>
</evidence>
<dbReference type="AlphaFoldDB" id="A0A834WEP2"/>